<proteinExistence type="predicted"/>
<dbReference type="eggNOG" id="ENOG502SGT9">
    <property type="taxonomic scope" value="Eukaryota"/>
</dbReference>
<feature type="compositionally biased region" description="Low complexity" evidence="1">
    <location>
        <begin position="10"/>
        <end position="25"/>
    </location>
</feature>
<keyword evidence="4" id="KW-1185">Reference proteome</keyword>
<name>B7G348_PHATC</name>
<evidence type="ECO:0000259" key="2">
    <source>
        <dbReference type="Pfam" id="PF10441"/>
    </source>
</evidence>
<dbReference type="PaxDb" id="2850-Phatr47371"/>
<reference evidence="3 4" key="1">
    <citation type="journal article" date="2008" name="Nature">
        <title>The Phaeodactylum genome reveals the evolutionary history of diatom genomes.</title>
        <authorList>
            <person name="Bowler C."/>
            <person name="Allen A.E."/>
            <person name="Badger J.H."/>
            <person name="Grimwood J."/>
            <person name="Jabbari K."/>
            <person name="Kuo A."/>
            <person name="Maheswari U."/>
            <person name="Martens C."/>
            <person name="Maumus F."/>
            <person name="Otillar R.P."/>
            <person name="Rayko E."/>
            <person name="Salamov A."/>
            <person name="Vandepoele K."/>
            <person name="Beszteri B."/>
            <person name="Gruber A."/>
            <person name="Heijde M."/>
            <person name="Katinka M."/>
            <person name="Mock T."/>
            <person name="Valentin K."/>
            <person name="Verret F."/>
            <person name="Berges J.A."/>
            <person name="Brownlee C."/>
            <person name="Cadoret J.P."/>
            <person name="Chiovitti A."/>
            <person name="Choi C.J."/>
            <person name="Coesel S."/>
            <person name="De Martino A."/>
            <person name="Detter J.C."/>
            <person name="Durkin C."/>
            <person name="Falciatore A."/>
            <person name="Fournet J."/>
            <person name="Haruta M."/>
            <person name="Huysman M.J."/>
            <person name="Jenkins B.D."/>
            <person name="Jiroutova K."/>
            <person name="Jorgensen R.E."/>
            <person name="Joubert Y."/>
            <person name="Kaplan A."/>
            <person name="Kroger N."/>
            <person name="Kroth P.G."/>
            <person name="La Roche J."/>
            <person name="Lindquist E."/>
            <person name="Lommer M."/>
            <person name="Martin-Jezequel V."/>
            <person name="Lopez P.J."/>
            <person name="Lucas S."/>
            <person name="Mangogna M."/>
            <person name="McGinnis K."/>
            <person name="Medlin L.K."/>
            <person name="Montsant A."/>
            <person name="Oudot-Le Secq M.P."/>
            <person name="Napoli C."/>
            <person name="Obornik M."/>
            <person name="Parker M.S."/>
            <person name="Petit J.L."/>
            <person name="Porcel B.M."/>
            <person name="Poulsen N."/>
            <person name="Robison M."/>
            <person name="Rychlewski L."/>
            <person name="Rynearson T.A."/>
            <person name="Schmutz J."/>
            <person name="Shapiro H."/>
            <person name="Siaut M."/>
            <person name="Stanley M."/>
            <person name="Sussman M.R."/>
            <person name="Taylor A.R."/>
            <person name="Vardi A."/>
            <person name="von Dassow P."/>
            <person name="Vyverman W."/>
            <person name="Willis A."/>
            <person name="Wyrwicz L.S."/>
            <person name="Rokhsar D.S."/>
            <person name="Weissenbach J."/>
            <person name="Armbrust E.V."/>
            <person name="Green B.R."/>
            <person name="Van de Peer Y."/>
            <person name="Grigoriev I.V."/>
        </authorList>
    </citation>
    <scope>NUCLEOTIDE SEQUENCE [LARGE SCALE GENOMIC DNA]</scope>
    <source>
        <strain evidence="3 4">CCAP 1055/1</strain>
    </source>
</reference>
<sequence length="1546" mass="172172">MPKRRRSKSAEGTASTKSATSTRASPKMSLDGTPPSQTRAPTPARSNPFTDLFVESENVVNDGILDSTLVFLEKGILTEPGFRTAATELMDYVEACQDDNTSTTPTTVTSCSTLTTPQVSLVLLPWAIRNILGTEVSTDELVWRALSVCLQLVAATSHQNDLQRDDQWESILTKSTLFKLVPRIAVFCVRNECILETDDTSEIEKARAFGCQAYETILASNLYAPTLDVACHKVWIPLVECLTRNDQGSSSAKRTTCALQATVRFLRKLQCSGKGNPKTIFGLVATREVLVAASRTYTLLDTNPDGRTTLRDFLYQSLFDVSQHMDGFRSLLSKGTIPVQEDNSMDTGSPLSERDKPTLFFRCYQDSLLKTITESIVMEDVDVIQTVPVLLRGFLHESMAWEVRERENKRQKGSLNSEISNTVLFQMFVFLTVPLRKLLVSSKVPETISPATQALRECLESLFEQDAYLPSQDVDGKQLLYLGIITNELSSLSATQMVQPADNALAANCIHSFRTLMQLNHNLLHEQISSITVLLFQFGGDYRLGNEITQFLVVVVETYTKLRRQGYLIRAILQVVGVLTHTKGGENAVSLPSLLQHTSLMTAFANSAQYSPVFQVKEIFETIQKFILGLKESDSSLENTVRALDSVVELTIVMVQNVRVDSGTASEVASLCQEVVDTALLRLISPSLGSLTGAGLRLCGWFIELHARCAFWLGPETQLEIPPSVMEILSTASQYAKGGEDLAGYEQILDELLFLALHRLRQLHSLIHEQERINLGALRSIEGNNVFTIEASKLAFFAGFVAKQNEDSPLSGSRWSKVARAFASWSPYAEDEDVRLFLEWMIGVLATDEATTECHLDSCKIPQSNAAVRENLQTARALLYDSSFLEDARVASKFALAALSCTSISVTSAIETLGSIRFHETKSSGTSPLPLGINSKDKSGQLDAHLVTEMPLFDSTTALSKSSRKTMLACLQKTGRPLMFVNSLASLYCHLEDPMDFVDSLLRLDQVCRSMAMLSSDISQKALHLVKVLRFAVASTLTRIDAGSLFHVLGNSQEITEVLKTIVLSVKHLCLETSLSTSEVMAEILTASSALTEQLVRVSGVFEEQIKQRFEQLIRTAFCIDSSIKSERVHEIGVVACLGRSILKGMKSNQLFHEETSDSTAFRNIRGLLFPLVAELCLGSEDSTCSRHGYLLFGDLIRFTTDSENCPFAETRRDIESVCIASLCNASLSKDALHCRRYVVACLVETRPSPAVARQILDQILNCQVSFPLLDTSFCQLVGSLHEQALEEMFERLVSDQQLLVRSRPLNLRLSRYVVQCVKETDQIEVASKYGQTLFRVAVDSIYGFTPGASWQHDFEESVNLVVELILRRDVFACRELDLAHLLCRLTDVLRPNGKVKYVTDHIFASCGRIIMTIFLRYSKQVYSCVPSMIQVLRSLQRHVLYRTGENGLDIADRAQRLTRLYEQVYAHRDVFKKHVLGLLLDFVYCLQQDTNPTVKESMTPAVYCLLDTLSKYETKQLKGLMDLKAKAVFKAVYQGYHVHHAYKGQ</sequence>
<dbReference type="EMBL" id="CM000615">
    <property type="protein sequence ID" value="EEC46768.1"/>
    <property type="molecule type" value="Genomic_DNA"/>
</dbReference>
<feature type="domain" description="Nucleolar 27S pre-rRNA processing Urb2/Npa2 C-terminal" evidence="2">
    <location>
        <begin position="1363"/>
        <end position="1546"/>
    </location>
</feature>
<dbReference type="HOGENOM" id="CLU_246621_0_0_1"/>
<dbReference type="PANTHER" id="PTHR15682:SF2">
    <property type="entry name" value="UNHEALTHY RIBOSOME BIOGENESIS PROTEIN 2 HOMOLOG"/>
    <property type="match status" value="1"/>
</dbReference>
<protein>
    <recommendedName>
        <fullName evidence="2">Nucleolar 27S pre-rRNA processing Urb2/Npa2 C-terminal domain-containing protein</fullName>
    </recommendedName>
</protein>
<organism evidence="3 4">
    <name type="scientific">Phaeodactylum tricornutum (strain CCAP 1055/1)</name>
    <dbReference type="NCBI Taxonomy" id="556484"/>
    <lineage>
        <taxon>Eukaryota</taxon>
        <taxon>Sar</taxon>
        <taxon>Stramenopiles</taxon>
        <taxon>Ochrophyta</taxon>
        <taxon>Bacillariophyta</taxon>
        <taxon>Bacillariophyceae</taxon>
        <taxon>Bacillariophycidae</taxon>
        <taxon>Naviculales</taxon>
        <taxon>Phaeodactylaceae</taxon>
        <taxon>Phaeodactylum</taxon>
    </lineage>
</organism>
<evidence type="ECO:0000313" key="4">
    <source>
        <dbReference type="Proteomes" id="UP000000759"/>
    </source>
</evidence>
<dbReference type="GO" id="GO:0005730">
    <property type="term" value="C:nucleolus"/>
    <property type="evidence" value="ECO:0007669"/>
    <property type="project" value="TreeGrafter"/>
</dbReference>
<dbReference type="KEGG" id="pti:PHATRDRAFT_47371"/>
<accession>B7G348</accession>
<dbReference type="Pfam" id="PF10441">
    <property type="entry name" value="Urb2"/>
    <property type="match status" value="1"/>
</dbReference>
<evidence type="ECO:0000256" key="1">
    <source>
        <dbReference type="SAM" id="MobiDB-lite"/>
    </source>
</evidence>
<dbReference type="OrthoDB" id="48795at2759"/>
<feature type="compositionally biased region" description="Polar residues" evidence="1">
    <location>
        <begin position="34"/>
        <end position="49"/>
    </location>
</feature>
<gene>
    <name evidence="3" type="ORF">PHATRDRAFT_47371</name>
</gene>
<dbReference type="GeneID" id="7202521"/>
<dbReference type="InterPro" id="IPR018849">
    <property type="entry name" value="Urb2/Npa2_C"/>
</dbReference>
<dbReference type="GO" id="GO:0042254">
    <property type="term" value="P:ribosome biogenesis"/>
    <property type="evidence" value="ECO:0007669"/>
    <property type="project" value="TreeGrafter"/>
</dbReference>
<dbReference type="InterPro" id="IPR052609">
    <property type="entry name" value="Ribosome_Biogenesis_Reg"/>
</dbReference>
<reference evidence="4" key="2">
    <citation type="submission" date="2008-08" db="EMBL/GenBank/DDBJ databases">
        <authorList>
            <consortium name="Diatom Consortium"/>
            <person name="Grigoriev I."/>
            <person name="Grimwood J."/>
            <person name="Kuo A."/>
            <person name="Otillar R.P."/>
            <person name="Salamov A."/>
            <person name="Detter J.C."/>
            <person name="Lindquist E."/>
            <person name="Shapiro H."/>
            <person name="Lucas S."/>
            <person name="Glavina del Rio T."/>
            <person name="Pitluck S."/>
            <person name="Rokhsar D."/>
            <person name="Bowler C."/>
        </authorList>
    </citation>
    <scope>GENOME REANNOTATION</scope>
    <source>
        <strain evidence="4">CCAP 1055/1</strain>
    </source>
</reference>
<evidence type="ECO:0000313" key="3">
    <source>
        <dbReference type="EMBL" id="EEC46768.1"/>
    </source>
</evidence>
<dbReference type="Proteomes" id="UP000000759">
    <property type="component" value="Chromosome 13"/>
</dbReference>
<feature type="region of interest" description="Disordered" evidence="1">
    <location>
        <begin position="1"/>
        <end position="49"/>
    </location>
</feature>
<dbReference type="RefSeq" id="XP_002181554.1">
    <property type="nucleotide sequence ID" value="XM_002181518.1"/>
</dbReference>
<dbReference type="PANTHER" id="PTHR15682">
    <property type="entry name" value="UNHEALTHY RIBOSOME BIOGENESIS PROTEIN 2 HOMOLOG"/>
    <property type="match status" value="1"/>
</dbReference>
<dbReference type="InParanoid" id="B7G348"/>
<dbReference type="OMA" id="HYPKQLY"/>